<protein>
    <submittedName>
        <fullName evidence="2">Uncharacterized protein</fullName>
    </submittedName>
</protein>
<accession>C0EVG0</accession>
<feature type="transmembrane region" description="Helical" evidence="1">
    <location>
        <begin position="21"/>
        <end position="41"/>
    </location>
</feature>
<keyword evidence="1" id="KW-1133">Transmembrane helix</keyword>
<reference evidence="2 3" key="2">
    <citation type="submission" date="2009-02" db="EMBL/GenBank/DDBJ databases">
        <title>Draft genome sequence of Eubacterium hallii (DSM 3353).</title>
        <authorList>
            <person name="Sudarsanam P."/>
            <person name="Ley R."/>
            <person name="Guruge J."/>
            <person name="Turnbaugh P.J."/>
            <person name="Mahowald M."/>
            <person name="Liep D."/>
            <person name="Gordon J."/>
        </authorList>
    </citation>
    <scope>NUCLEOTIDE SEQUENCE [LARGE SCALE GENOMIC DNA]</scope>
    <source>
        <strain evidence="2 3">DSM 3353</strain>
    </source>
</reference>
<comment type="caution">
    <text evidence="2">The sequence shown here is derived from an EMBL/GenBank/DDBJ whole genome shotgun (WGS) entry which is preliminary data.</text>
</comment>
<evidence type="ECO:0000313" key="2">
    <source>
        <dbReference type="EMBL" id="EEG36815.1"/>
    </source>
</evidence>
<organism evidence="2 3">
    <name type="scientific">Anaerobutyricum hallii DSM 3353</name>
    <dbReference type="NCBI Taxonomy" id="411469"/>
    <lineage>
        <taxon>Bacteria</taxon>
        <taxon>Bacillati</taxon>
        <taxon>Bacillota</taxon>
        <taxon>Clostridia</taxon>
        <taxon>Lachnospirales</taxon>
        <taxon>Lachnospiraceae</taxon>
        <taxon>Anaerobutyricum</taxon>
    </lineage>
</organism>
<keyword evidence="1" id="KW-0472">Membrane</keyword>
<reference evidence="2 3" key="1">
    <citation type="submission" date="2009-01" db="EMBL/GenBank/DDBJ databases">
        <authorList>
            <person name="Fulton L."/>
            <person name="Clifton S."/>
            <person name="Fulton B."/>
            <person name="Xu J."/>
            <person name="Minx P."/>
            <person name="Pepin K.H."/>
            <person name="Johnson M."/>
            <person name="Bhonagiri V."/>
            <person name="Nash W.E."/>
            <person name="Mardis E.R."/>
            <person name="Wilson R.K."/>
        </authorList>
    </citation>
    <scope>NUCLEOTIDE SEQUENCE [LARGE SCALE GENOMIC DNA]</scope>
    <source>
        <strain evidence="2 3">DSM 3353</strain>
    </source>
</reference>
<keyword evidence="1" id="KW-0812">Transmembrane</keyword>
<name>C0EVG0_9FIRM</name>
<proteinExistence type="predicted"/>
<dbReference type="AlphaFoldDB" id="C0EVG0"/>
<sequence length="63" mass="7177">MLASKPCSEATNIGVRLSSGAVLWLWGGKLLFIVEVIWGIARRFWLSAELFFERLTRIIVVVR</sequence>
<gene>
    <name evidence="2" type="ORF">EUBHAL_01398</name>
</gene>
<evidence type="ECO:0000256" key="1">
    <source>
        <dbReference type="SAM" id="Phobius"/>
    </source>
</evidence>
<dbReference type="EMBL" id="ACEP01000064">
    <property type="protein sequence ID" value="EEG36815.1"/>
    <property type="molecule type" value="Genomic_DNA"/>
</dbReference>
<evidence type="ECO:0000313" key="3">
    <source>
        <dbReference type="Proteomes" id="UP000003174"/>
    </source>
</evidence>
<dbReference type="Proteomes" id="UP000003174">
    <property type="component" value="Unassembled WGS sequence"/>
</dbReference>